<sequence length="165" mass="19302">MKRTSNYYINTIQQSLNLEQVIYQIPLYNALWTSFINFHFRTPNQIQIHNCYQPLGKIKTKPTIKNTTQLLNQEISDIEECSDEATYALQPMQPLIQQRQKQKWSESNNQSCEVFWDMCSRKDVKMKSIQKNSGVNQIEDIVISTFDNSSESGFDMLQMFSDLGI</sequence>
<accession>A0ABP1HJM0</accession>
<proteinExistence type="predicted"/>
<evidence type="ECO:0000313" key="1">
    <source>
        <dbReference type="EMBL" id="CAL5990897.1"/>
    </source>
</evidence>
<comment type="caution">
    <text evidence="1">The sequence shown here is derived from an EMBL/GenBank/DDBJ whole genome shotgun (WGS) entry which is preliminary data.</text>
</comment>
<keyword evidence="2" id="KW-1185">Reference proteome</keyword>
<dbReference type="EMBL" id="CAXDID020000026">
    <property type="protein sequence ID" value="CAL5990897.1"/>
    <property type="molecule type" value="Genomic_DNA"/>
</dbReference>
<gene>
    <name evidence="1" type="ORF">HINF_LOCUS11729</name>
</gene>
<name>A0ABP1HJM0_9EUKA</name>
<organism evidence="1 2">
    <name type="scientific">Hexamita inflata</name>
    <dbReference type="NCBI Taxonomy" id="28002"/>
    <lineage>
        <taxon>Eukaryota</taxon>
        <taxon>Metamonada</taxon>
        <taxon>Diplomonadida</taxon>
        <taxon>Hexamitidae</taxon>
        <taxon>Hexamitinae</taxon>
        <taxon>Hexamita</taxon>
    </lineage>
</organism>
<evidence type="ECO:0000313" key="2">
    <source>
        <dbReference type="Proteomes" id="UP001642409"/>
    </source>
</evidence>
<dbReference type="Proteomes" id="UP001642409">
    <property type="component" value="Unassembled WGS sequence"/>
</dbReference>
<reference evidence="1 2" key="1">
    <citation type="submission" date="2024-07" db="EMBL/GenBank/DDBJ databases">
        <authorList>
            <person name="Akdeniz Z."/>
        </authorList>
    </citation>
    <scope>NUCLEOTIDE SEQUENCE [LARGE SCALE GENOMIC DNA]</scope>
</reference>
<protein>
    <submittedName>
        <fullName evidence="1">Hypothetical_protein</fullName>
    </submittedName>
</protein>